<dbReference type="Proteomes" id="UP001190700">
    <property type="component" value="Unassembled WGS sequence"/>
</dbReference>
<evidence type="ECO:0000313" key="2">
    <source>
        <dbReference type="Proteomes" id="UP001190700"/>
    </source>
</evidence>
<sequence length="205" mass="22730">MVGLQLVGTRGVPGQPVNLISAAALRDAGFEVAFGAREMSNAEGCVLILQSGKTVRYTFYTRIALLHRWIPSWHVRYIMTPCCTETKLTGRVTKAFGPSVKPTGRELAEEAARLHTANAMASSSAMVLHIFMGTEHEWNTLENLGLAVDHMDVETAFLDSTSEEDLHAGEEWFAAVLMLAYVDDYLIATDSKEWYDTFVLAFHSR</sequence>
<accession>A0AAE0BPL4</accession>
<protein>
    <submittedName>
        <fullName evidence="1">Uncharacterized protein</fullName>
    </submittedName>
</protein>
<dbReference type="EMBL" id="LGRX02033929">
    <property type="protein sequence ID" value="KAK3239397.1"/>
    <property type="molecule type" value="Genomic_DNA"/>
</dbReference>
<keyword evidence="2" id="KW-1185">Reference proteome</keyword>
<organism evidence="1 2">
    <name type="scientific">Cymbomonas tetramitiformis</name>
    <dbReference type="NCBI Taxonomy" id="36881"/>
    <lineage>
        <taxon>Eukaryota</taxon>
        <taxon>Viridiplantae</taxon>
        <taxon>Chlorophyta</taxon>
        <taxon>Pyramimonadophyceae</taxon>
        <taxon>Pyramimonadales</taxon>
        <taxon>Pyramimonadaceae</taxon>
        <taxon>Cymbomonas</taxon>
    </lineage>
</organism>
<comment type="caution">
    <text evidence="1">The sequence shown here is derived from an EMBL/GenBank/DDBJ whole genome shotgun (WGS) entry which is preliminary data.</text>
</comment>
<name>A0AAE0BPL4_9CHLO</name>
<gene>
    <name evidence="1" type="ORF">CYMTET_50674</name>
</gene>
<reference evidence="1 2" key="1">
    <citation type="journal article" date="2015" name="Genome Biol. Evol.">
        <title>Comparative Genomics of a Bacterivorous Green Alga Reveals Evolutionary Causalities and Consequences of Phago-Mixotrophic Mode of Nutrition.</title>
        <authorList>
            <person name="Burns J.A."/>
            <person name="Paasch A."/>
            <person name="Narechania A."/>
            <person name="Kim E."/>
        </authorList>
    </citation>
    <scope>NUCLEOTIDE SEQUENCE [LARGE SCALE GENOMIC DNA]</scope>
    <source>
        <strain evidence="1 2">PLY_AMNH</strain>
    </source>
</reference>
<proteinExistence type="predicted"/>
<dbReference type="AlphaFoldDB" id="A0AAE0BPL4"/>
<evidence type="ECO:0000313" key="1">
    <source>
        <dbReference type="EMBL" id="KAK3239397.1"/>
    </source>
</evidence>